<keyword evidence="4 7" id="KW-0812">Transmembrane</keyword>
<accession>A0A0U1XIZ3</accession>
<gene>
    <name evidence="10" type="primary">nad1</name>
</gene>
<dbReference type="GO" id="GO:0008137">
    <property type="term" value="F:NADH dehydrogenase (ubiquinone) activity"/>
    <property type="evidence" value="ECO:0007669"/>
    <property type="project" value="UniProtKB-EC"/>
</dbReference>
<proteinExistence type="inferred from homology"/>
<evidence type="ECO:0000313" key="10">
    <source>
        <dbReference type="EMBL" id="AIU56052.1"/>
    </source>
</evidence>
<keyword evidence="7" id="KW-0520">NAD</keyword>
<dbReference type="InterPro" id="IPR001694">
    <property type="entry name" value="NADH_UbQ_OxRdtase_su1/FPO"/>
</dbReference>
<evidence type="ECO:0000256" key="8">
    <source>
        <dbReference type="RuleBase" id="RU000473"/>
    </source>
</evidence>
<feature type="transmembrane region" description="Helical" evidence="9">
    <location>
        <begin position="250"/>
        <end position="272"/>
    </location>
</feature>
<feature type="transmembrane region" description="Helical" evidence="9">
    <location>
        <begin position="72"/>
        <end position="92"/>
    </location>
</feature>
<keyword evidence="6 9" id="KW-0472">Membrane</keyword>
<feature type="transmembrane region" description="Helical" evidence="9">
    <location>
        <begin position="284"/>
        <end position="307"/>
    </location>
</feature>
<dbReference type="PANTHER" id="PTHR11432">
    <property type="entry name" value="NADH DEHYDROGENASE SUBUNIT 1"/>
    <property type="match status" value="1"/>
</dbReference>
<feature type="transmembrane region" description="Helical" evidence="9">
    <location>
        <begin position="173"/>
        <end position="192"/>
    </location>
</feature>
<evidence type="ECO:0000256" key="1">
    <source>
        <dbReference type="ARBA" id="ARBA00004141"/>
    </source>
</evidence>
<feature type="transmembrane region" description="Helical" evidence="9">
    <location>
        <begin position="147"/>
        <end position="167"/>
    </location>
</feature>
<reference evidence="10" key="1">
    <citation type="journal article" date="2014" name="Mitochondrial DNA">
        <title>The complete mitochondrial DNA of the Pacific Geoduck clam (Panopea generosa).</title>
        <authorList>
            <person name="Bisbal-Pardo C.I."/>
            <person name="Del Rio-Portilla M.A."/>
            <person name="Rocha-Olivares A."/>
        </authorList>
    </citation>
    <scope>NUCLEOTIDE SEQUENCE</scope>
</reference>
<dbReference type="EMBL" id="KM580067">
    <property type="protein sequence ID" value="AIU56052.1"/>
    <property type="molecule type" value="Genomic_DNA"/>
</dbReference>
<dbReference type="InterPro" id="IPR018086">
    <property type="entry name" value="NADH_UbQ_OxRdtase_su1_CS"/>
</dbReference>
<dbReference type="PROSITE" id="PS00668">
    <property type="entry name" value="COMPLEX1_ND1_2"/>
    <property type="match status" value="1"/>
</dbReference>
<evidence type="ECO:0000256" key="4">
    <source>
        <dbReference type="ARBA" id="ARBA00022692"/>
    </source>
</evidence>
<dbReference type="GO" id="GO:0009060">
    <property type="term" value="P:aerobic respiration"/>
    <property type="evidence" value="ECO:0007669"/>
    <property type="project" value="TreeGrafter"/>
</dbReference>
<dbReference type="GO" id="GO:0005743">
    <property type="term" value="C:mitochondrial inner membrane"/>
    <property type="evidence" value="ECO:0007669"/>
    <property type="project" value="UniProtKB-SubCell"/>
</dbReference>
<dbReference type="Pfam" id="PF00146">
    <property type="entry name" value="NADHdh"/>
    <property type="match status" value="1"/>
</dbReference>
<comment type="subcellular location">
    <subcellularLocation>
        <location evidence="1">Membrane</location>
        <topology evidence="1">Multi-pass membrane protein</topology>
    </subcellularLocation>
    <subcellularLocation>
        <location evidence="7">Mitochondrion inner membrane</location>
        <topology evidence="7">Multi-pass membrane protein</topology>
    </subcellularLocation>
</comment>
<feature type="transmembrane region" description="Helical" evidence="9">
    <location>
        <begin position="221"/>
        <end position="244"/>
    </location>
</feature>
<feature type="transmembrane region" description="Helical" evidence="9">
    <location>
        <begin position="6"/>
        <end position="25"/>
    </location>
</feature>
<evidence type="ECO:0000256" key="9">
    <source>
        <dbReference type="SAM" id="Phobius"/>
    </source>
</evidence>
<geneLocation type="mitochondrion" evidence="10"/>
<evidence type="ECO:0000256" key="3">
    <source>
        <dbReference type="ARBA" id="ARBA00021009"/>
    </source>
</evidence>
<sequence length="308" mass="33652">MMLSGFVSCFITMVLGLLGVAFFIVTERKGLGMLQLRKGPNKVSFKALGQPISDGVKLLSKSWAVPASANKILFIGAPSLCFIFAYVLWLIFPSLNSSVFFEYGLLFFVCVSCINVYGVLVVGWSCNSQYGLLGAMRAVAQSISYEVSMSTLLFCPLIFMGSFSLSALRESGFSYGLIMLEVTLMWLISVLAETNRAPFDFVEGESELVSGYNVEFGGAGFALIALAEYSNIVFMSLLSGVIFFSGVLDLYVVGDLVLGVLVFMISFTIIWVRGSFPRFRYDKLMMVCWGVFLPLSLVCLVVCMGAGL</sequence>
<keyword evidence="5 9" id="KW-1133">Transmembrane helix</keyword>
<keyword evidence="8 10" id="KW-0496">Mitochondrion</keyword>
<evidence type="ECO:0000256" key="2">
    <source>
        <dbReference type="ARBA" id="ARBA00010535"/>
    </source>
</evidence>
<dbReference type="HAMAP" id="MF_01350">
    <property type="entry name" value="NDH1_NuoH"/>
    <property type="match status" value="1"/>
</dbReference>
<keyword evidence="8" id="KW-0830">Ubiquinone</keyword>
<comment type="similarity">
    <text evidence="2 7">Belongs to the complex I subunit 1 family.</text>
</comment>
<dbReference type="GO" id="GO:0003954">
    <property type="term" value="F:NADH dehydrogenase activity"/>
    <property type="evidence" value="ECO:0007669"/>
    <property type="project" value="TreeGrafter"/>
</dbReference>
<dbReference type="AlphaFoldDB" id="A0A0U1XIZ3"/>
<evidence type="ECO:0000256" key="5">
    <source>
        <dbReference type="ARBA" id="ARBA00022989"/>
    </source>
</evidence>
<name>A0A0U1XIZ3_9BIVA</name>
<organism evidence="10">
    <name type="scientific">Panopea generosa</name>
    <dbReference type="NCBI Taxonomy" id="1049056"/>
    <lineage>
        <taxon>Eukaryota</taxon>
        <taxon>Metazoa</taxon>
        <taxon>Spiralia</taxon>
        <taxon>Lophotrochozoa</taxon>
        <taxon>Mollusca</taxon>
        <taxon>Bivalvia</taxon>
        <taxon>Autobranchia</taxon>
        <taxon>Heteroconchia</taxon>
        <taxon>Euheterodonta</taxon>
        <taxon>Imparidentia</taxon>
        <taxon>Adapedonta</taxon>
        <taxon>Hiatelloidea</taxon>
        <taxon>Hiatellidae</taxon>
        <taxon>Panopea</taxon>
    </lineage>
</organism>
<protein>
    <recommendedName>
        <fullName evidence="3 8">NADH-ubiquinone oxidoreductase chain 1</fullName>
        <ecNumber evidence="8">7.1.1.2</ecNumber>
    </recommendedName>
</protein>
<feature type="transmembrane region" description="Helical" evidence="9">
    <location>
        <begin position="104"/>
        <end position="126"/>
    </location>
</feature>
<evidence type="ECO:0000256" key="7">
    <source>
        <dbReference type="RuleBase" id="RU000471"/>
    </source>
</evidence>
<comment type="catalytic activity">
    <reaction evidence="8">
        <text>a ubiquinone + NADH + 5 H(+)(in) = a ubiquinol + NAD(+) + 4 H(+)(out)</text>
        <dbReference type="Rhea" id="RHEA:29091"/>
        <dbReference type="Rhea" id="RHEA-COMP:9565"/>
        <dbReference type="Rhea" id="RHEA-COMP:9566"/>
        <dbReference type="ChEBI" id="CHEBI:15378"/>
        <dbReference type="ChEBI" id="CHEBI:16389"/>
        <dbReference type="ChEBI" id="CHEBI:17976"/>
        <dbReference type="ChEBI" id="CHEBI:57540"/>
        <dbReference type="ChEBI" id="CHEBI:57945"/>
        <dbReference type="EC" id="7.1.1.2"/>
    </reaction>
</comment>
<evidence type="ECO:0000256" key="6">
    <source>
        <dbReference type="ARBA" id="ARBA00023136"/>
    </source>
</evidence>
<dbReference type="PANTHER" id="PTHR11432:SF3">
    <property type="entry name" value="NADH-UBIQUINONE OXIDOREDUCTASE CHAIN 1"/>
    <property type="match status" value="1"/>
</dbReference>
<dbReference type="EC" id="7.1.1.2" evidence="8"/>